<dbReference type="InterPro" id="IPR001455">
    <property type="entry name" value="TusA-like"/>
</dbReference>
<dbReference type="InterPro" id="IPR027396">
    <property type="entry name" value="DsrEFH-like"/>
</dbReference>
<organism evidence="2 3">
    <name type="scientific">Desulfovibrio subterraneus</name>
    <dbReference type="NCBI Taxonomy" id="2718620"/>
    <lineage>
        <taxon>Bacteria</taxon>
        <taxon>Pseudomonadati</taxon>
        <taxon>Thermodesulfobacteriota</taxon>
        <taxon>Desulfovibrionia</taxon>
        <taxon>Desulfovibrionales</taxon>
        <taxon>Desulfovibrionaceae</taxon>
        <taxon>Desulfovibrio</taxon>
    </lineage>
</organism>
<dbReference type="NCBIfam" id="TIGR03527">
    <property type="entry name" value="selenium_YedF"/>
    <property type="match status" value="1"/>
</dbReference>
<proteinExistence type="predicted"/>
<dbReference type="InterPro" id="IPR036868">
    <property type="entry name" value="TusA-like_sf"/>
</dbReference>
<evidence type="ECO:0000259" key="1">
    <source>
        <dbReference type="Pfam" id="PF01206"/>
    </source>
</evidence>
<dbReference type="Proteomes" id="UP000503840">
    <property type="component" value="Unassembled WGS sequence"/>
</dbReference>
<dbReference type="InterPro" id="IPR003787">
    <property type="entry name" value="Sulphur_relay_DsrE/F-like"/>
</dbReference>
<dbReference type="SUPFAM" id="SSF75169">
    <property type="entry name" value="DsrEFH-like"/>
    <property type="match status" value="1"/>
</dbReference>
<dbReference type="Gene3D" id="3.40.1260.10">
    <property type="entry name" value="DsrEFH-like"/>
    <property type="match status" value="1"/>
</dbReference>
<evidence type="ECO:0000313" key="3">
    <source>
        <dbReference type="Proteomes" id="UP000503840"/>
    </source>
</evidence>
<dbReference type="SUPFAM" id="SSF64307">
    <property type="entry name" value="SirA-like"/>
    <property type="match status" value="1"/>
</dbReference>
<name>A0A7J0BKZ3_9BACT</name>
<evidence type="ECO:0000313" key="2">
    <source>
        <dbReference type="EMBL" id="GFM33882.1"/>
    </source>
</evidence>
<dbReference type="RefSeq" id="WP_174405533.1">
    <property type="nucleotide sequence ID" value="NZ_BLVO01000013.1"/>
</dbReference>
<sequence length="204" mass="21607">MPEIELNCQNLACPQPVLECKKLIESSAPAGFSILVDNEAAKENVTRFVSGKGYSVAVETISGGWRLIATGSGKEGCDCEVMTPAQMAAVQQEQKVCVFIASDVIGGGDDVLGGKLMKNFLATLPELGKELWRIVMVNGGVKLAVKDSPVIEELKKLEASGVSILVCGTCLDFFGILDAKAVGQTTNMLDVVTSMQLATKVLRP</sequence>
<protein>
    <recommendedName>
        <fullName evidence="1">UPF0033 domain-containing protein</fullName>
    </recommendedName>
</protein>
<dbReference type="Pfam" id="PF02635">
    <property type="entry name" value="DsrE"/>
    <property type="match status" value="1"/>
</dbReference>
<dbReference type="InterPro" id="IPR019870">
    <property type="entry name" value="Se_metab_YedF"/>
</dbReference>
<dbReference type="AlphaFoldDB" id="A0A7J0BKZ3"/>
<reference evidence="2 3" key="1">
    <citation type="submission" date="2020-05" db="EMBL/GenBank/DDBJ databases">
        <title>Draft genome sequence of Desulfovibrio sp. strain HN2T.</title>
        <authorList>
            <person name="Ueno A."/>
            <person name="Tamazawa S."/>
            <person name="Tamamura S."/>
            <person name="Murakami T."/>
            <person name="Kiyama T."/>
            <person name="Inomata H."/>
            <person name="Amano Y."/>
            <person name="Miyakawa K."/>
            <person name="Tamaki H."/>
            <person name="Naganuma T."/>
            <person name="Kaneko K."/>
        </authorList>
    </citation>
    <scope>NUCLEOTIDE SEQUENCE [LARGE SCALE GENOMIC DNA]</scope>
    <source>
        <strain evidence="2 3">HN2</strain>
    </source>
</reference>
<dbReference type="Pfam" id="PF01206">
    <property type="entry name" value="TusA"/>
    <property type="match status" value="1"/>
</dbReference>
<dbReference type="CDD" id="cd03421">
    <property type="entry name" value="SirA_like_N"/>
    <property type="match status" value="1"/>
</dbReference>
<dbReference type="Gene3D" id="3.30.110.40">
    <property type="entry name" value="TusA-like domain"/>
    <property type="match status" value="1"/>
</dbReference>
<accession>A0A7J0BKZ3</accession>
<feature type="domain" description="UPF0033" evidence="1">
    <location>
        <begin position="4"/>
        <end position="68"/>
    </location>
</feature>
<dbReference type="EMBL" id="BLVO01000013">
    <property type="protein sequence ID" value="GFM33882.1"/>
    <property type="molecule type" value="Genomic_DNA"/>
</dbReference>
<gene>
    <name evidence="2" type="ORF">DSM101010T_22470</name>
</gene>
<comment type="caution">
    <text evidence="2">The sequence shown here is derived from an EMBL/GenBank/DDBJ whole genome shotgun (WGS) entry which is preliminary data.</text>
</comment>
<keyword evidence="3" id="KW-1185">Reference proteome</keyword>